<gene>
    <name evidence="2" type="ORF">KDD17_04045</name>
</gene>
<keyword evidence="3" id="KW-1185">Reference proteome</keyword>
<dbReference type="EMBL" id="CP073581">
    <property type="protein sequence ID" value="QUJ77202.1"/>
    <property type="molecule type" value="Genomic_DNA"/>
</dbReference>
<accession>A0A975JF63</accession>
<keyword evidence="1" id="KW-0812">Transmembrane</keyword>
<feature type="transmembrane region" description="Helical" evidence="1">
    <location>
        <begin position="89"/>
        <end position="107"/>
    </location>
</feature>
<evidence type="ECO:0000313" key="3">
    <source>
        <dbReference type="Proteomes" id="UP000683291"/>
    </source>
</evidence>
<dbReference type="Proteomes" id="UP000683291">
    <property type="component" value="Chromosome 1"/>
</dbReference>
<keyword evidence="1" id="KW-0472">Membrane</keyword>
<name>A0A975JF63_9RHOB</name>
<sequence length="142" mass="14939">MMTLFTLAALLGPQAIAVRRGWRVGGHLAVLLAGVTVVSVVWVVGTDAQPPRRGDGALTLLWLAIGALAMLVPLFLALQQMFPTYDYRLATVLAQGFALALAAAMIPRGALSGLPVFEGGALVLSIALFCVALHVVHRGELR</sequence>
<evidence type="ECO:0000256" key="1">
    <source>
        <dbReference type="SAM" id="Phobius"/>
    </source>
</evidence>
<feature type="transmembrane region" description="Helical" evidence="1">
    <location>
        <begin position="27"/>
        <end position="45"/>
    </location>
</feature>
<reference evidence="2" key="1">
    <citation type="submission" date="2021-04" db="EMBL/GenBank/DDBJ databases">
        <title>Complete genome sequence for Sulfitobacter sp. strain JK7-1.</title>
        <authorList>
            <person name="Park S.-J."/>
        </authorList>
    </citation>
    <scope>NUCLEOTIDE SEQUENCE</scope>
    <source>
        <strain evidence="2">JK7-1</strain>
    </source>
</reference>
<feature type="transmembrane region" description="Helical" evidence="1">
    <location>
        <begin position="119"/>
        <end position="137"/>
    </location>
</feature>
<organism evidence="2 3">
    <name type="scientific">Sulfitobacter albidus</name>
    <dbReference type="NCBI Taxonomy" id="2829501"/>
    <lineage>
        <taxon>Bacteria</taxon>
        <taxon>Pseudomonadati</taxon>
        <taxon>Pseudomonadota</taxon>
        <taxon>Alphaproteobacteria</taxon>
        <taxon>Rhodobacterales</taxon>
        <taxon>Roseobacteraceae</taxon>
        <taxon>Sulfitobacter</taxon>
    </lineage>
</organism>
<evidence type="ECO:0000313" key="2">
    <source>
        <dbReference type="EMBL" id="QUJ77202.1"/>
    </source>
</evidence>
<feature type="transmembrane region" description="Helical" evidence="1">
    <location>
        <begin position="57"/>
        <end position="77"/>
    </location>
</feature>
<dbReference type="KEGG" id="sual:KDD17_04045"/>
<dbReference type="AlphaFoldDB" id="A0A975JF63"/>
<protein>
    <submittedName>
        <fullName evidence="2">Uncharacterized protein</fullName>
    </submittedName>
</protein>
<keyword evidence="1" id="KW-1133">Transmembrane helix</keyword>
<proteinExistence type="predicted"/>
<dbReference type="RefSeq" id="WP_212705397.1">
    <property type="nucleotide sequence ID" value="NZ_CP073581.1"/>
</dbReference>